<evidence type="ECO:0000313" key="1">
    <source>
        <dbReference type="EMBL" id="RHN47611.1"/>
    </source>
</evidence>
<dbReference type="EMBL" id="PSQE01000007">
    <property type="protein sequence ID" value="RHN47611.1"/>
    <property type="molecule type" value="Genomic_DNA"/>
</dbReference>
<protein>
    <submittedName>
        <fullName evidence="1">Putative non-reducing end alpha-L-arabinofuranosidase</fullName>
        <ecNumber evidence="1">3.2.1.55</ecNumber>
    </submittedName>
</protein>
<gene>
    <name evidence="1" type="ORF">MtrunA17_Chr7g0254861</name>
</gene>
<accession>A0A396H528</accession>
<name>A0A396H528_MEDTR</name>
<dbReference type="Proteomes" id="UP000265566">
    <property type="component" value="Chromosome 7"/>
</dbReference>
<dbReference type="PANTHER" id="PTHR31776">
    <property type="entry name" value="ALPHA-L-ARABINOFURANOSIDASE 1"/>
    <property type="match status" value="1"/>
</dbReference>
<dbReference type="AlphaFoldDB" id="A0A396H528"/>
<comment type="caution">
    <text evidence="1">The sequence shown here is derived from an EMBL/GenBank/DDBJ whole genome shotgun (WGS) entry which is preliminary data.</text>
</comment>
<sequence length="178" mass="19365">MHEINHAGAGGLWAELVDNRGGSNVSSNINLWTIIEDNSSSIIVSTDRSSCFERNKVALRLDVLCQGQSCPLGGVGISNPEFWGMNIEQGKKYKVVFYVRSLGPINLQVSFIGSDDGVKLASTNISAFGVNVTKWSRMETILEANGTNHNSSLQITTSNRGVVWLDQVSAMPLDTYKV</sequence>
<evidence type="ECO:0000313" key="2">
    <source>
        <dbReference type="Proteomes" id="UP000265566"/>
    </source>
</evidence>
<dbReference type="Gene3D" id="2.60.120.260">
    <property type="entry name" value="Galactose-binding domain-like"/>
    <property type="match status" value="1"/>
</dbReference>
<dbReference type="Gramene" id="rna42231">
    <property type="protein sequence ID" value="RHN47611.1"/>
    <property type="gene ID" value="gene42231"/>
</dbReference>
<keyword evidence="1" id="KW-0326">Glycosidase</keyword>
<dbReference type="PANTHER" id="PTHR31776:SF18">
    <property type="entry name" value="NON-REDUCING END ALPHA-L-ARABINOFURANOSIDASE"/>
    <property type="match status" value="1"/>
</dbReference>
<organism evidence="1 2">
    <name type="scientific">Medicago truncatula</name>
    <name type="common">Barrel medic</name>
    <name type="synonym">Medicago tribuloides</name>
    <dbReference type="NCBI Taxonomy" id="3880"/>
    <lineage>
        <taxon>Eukaryota</taxon>
        <taxon>Viridiplantae</taxon>
        <taxon>Streptophyta</taxon>
        <taxon>Embryophyta</taxon>
        <taxon>Tracheophyta</taxon>
        <taxon>Spermatophyta</taxon>
        <taxon>Magnoliopsida</taxon>
        <taxon>eudicotyledons</taxon>
        <taxon>Gunneridae</taxon>
        <taxon>Pentapetalae</taxon>
        <taxon>rosids</taxon>
        <taxon>fabids</taxon>
        <taxon>Fabales</taxon>
        <taxon>Fabaceae</taxon>
        <taxon>Papilionoideae</taxon>
        <taxon>50 kb inversion clade</taxon>
        <taxon>NPAAA clade</taxon>
        <taxon>Hologalegina</taxon>
        <taxon>IRL clade</taxon>
        <taxon>Trifolieae</taxon>
        <taxon>Medicago</taxon>
    </lineage>
</organism>
<dbReference type="GO" id="GO:0046556">
    <property type="term" value="F:alpha-L-arabinofuranosidase activity"/>
    <property type="evidence" value="ECO:0007669"/>
    <property type="project" value="UniProtKB-EC"/>
</dbReference>
<proteinExistence type="predicted"/>
<dbReference type="InterPro" id="IPR051563">
    <property type="entry name" value="Glycosyl_Hydrolase_51"/>
</dbReference>
<reference evidence="2" key="1">
    <citation type="journal article" date="2018" name="Nat. Plants">
        <title>Whole-genome landscape of Medicago truncatula symbiotic genes.</title>
        <authorList>
            <person name="Pecrix Y."/>
            <person name="Staton S.E."/>
            <person name="Sallet E."/>
            <person name="Lelandais-Briere C."/>
            <person name="Moreau S."/>
            <person name="Carrere S."/>
            <person name="Blein T."/>
            <person name="Jardinaud M.F."/>
            <person name="Latrasse D."/>
            <person name="Zouine M."/>
            <person name="Zahm M."/>
            <person name="Kreplak J."/>
            <person name="Mayjonade B."/>
            <person name="Satge C."/>
            <person name="Perez M."/>
            <person name="Cauet S."/>
            <person name="Marande W."/>
            <person name="Chantry-Darmon C."/>
            <person name="Lopez-Roques C."/>
            <person name="Bouchez O."/>
            <person name="Berard A."/>
            <person name="Debelle F."/>
            <person name="Munos S."/>
            <person name="Bendahmane A."/>
            <person name="Berges H."/>
            <person name="Niebel A."/>
            <person name="Buitink J."/>
            <person name="Frugier F."/>
            <person name="Benhamed M."/>
            <person name="Crespi M."/>
            <person name="Gouzy J."/>
            <person name="Gamas P."/>
        </authorList>
    </citation>
    <scope>NUCLEOTIDE SEQUENCE [LARGE SCALE GENOMIC DNA]</scope>
    <source>
        <strain evidence="2">cv. Jemalong A17</strain>
    </source>
</reference>
<keyword evidence="1" id="KW-0378">Hydrolase</keyword>
<dbReference type="EC" id="3.2.1.55" evidence="1"/>